<organism evidence="1 2">
    <name type="scientific">Macrophomina phaseolina</name>
    <dbReference type="NCBI Taxonomy" id="35725"/>
    <lineage>
        <taxon>Eukaryota</taxon>
        <taxon>Fungi</taxon>
        <taxon>Dikarya</taxon>
        <taxon>Ascomycota</taxon>
        <taxon>Pezizomycotina</taxon>
        <taxon>Dothideomycetes</taxon>
        <taxon>Dothideomycetes incertae sedis</taxon>
        <taxon>Botryosphaeriales</taxon>
        <taxon>Botryosphaeriaceae</taxon>
        <taxon>Macrophomina</taxon>
    </lineage>
</organism>
<protein>
    <submittedName>
        <fullName evidence="1">Uncharacterized protein</fullName>
    </submittedName>
</protein>
<evidence type="ECO:0000313" key="1">
    <source>
        <dbReference type="EMBL" id="KAH7065213.1"/>
    </source>
</evidence>
<sequence>MRDLRSLHVSTCLGPLLRQRSSHAFARLLFSASFLGLRCFCASALLLRCTELLAGHQLRVFPRDEGASFAAALQQATAAYMQRRKKLTLTNEMPSREAWETSRGCKKSPFLSPAQSNVFRHKQAAAEGLCHERVRVYTNASDSAGSSPCRASTRRPLMLASSLSLSPCLTSPIICPSL</sequence>
<gene>
    <name evidence="1" type="ORF">B0J12DRAFT_639497</name>
</gene>
<keyword evidence="2" id="KW-1185">Reference proteome</keyword>
<name>A0ABQ8GVD0_9PEZI</name>
<proteinExistence type="predicted"/>
<accession>A0ABQ8GVD0</accession>
<evidence type="ECO:0000313" key="2">
    <source>
        <dbReference type="Proteomes" id="UP000774617"/>
    </source>
</evidence>
<dbReference type="EMBL" id="JAGTJR010000001">
    <property type="protein sequence ID" value="KAH7065213.1"/>
    <property type="molecule type" value="Genomic_DNA"/>
</dbReference>
<comment type="caution">
    <text evidence="1">The sequence shown here is derived from an EMBL/GenBank/DDBJ whole genome shotgun (WGS) entry which is preliminary data.</text>
</comment>
<dbReference type="Proteomes" id="UP000774617">
    <property type="component" value="Unassembled WGS sequence"/>
</dbReference>
<reference evidence="1 2" key="1">
    <citation type="journal article" date="2021" name="Nat. Commun.">
        <title>Genetic determinants of endophytism in the Arabidopsis root mycobiome.</title>
        <authorList>
            <person name="Mesny F."/>
            <person name="Miyauchi S."/>
            <person name="Thiergart T."/>
            <person name="Pickel B."/>
            <person name="Atanasova L."/>
            <person name="Karlsson M."/>
            <person name="Huettel B."/>
            <person name="Barry K.W."/>
            <person name="Haridas S."/>
            <person name="Chen C."/>
            <person name="Bauer D."/>
            <person name="Andreopoulos W."/>
            <person name="Pangilinan J."/>
            <person name="LaButti K."/>
            <person name="Riley R."/>
            <person name="Lipzen A."/>
            <person name="Clum A."/>
            <person name="Drula E."/>
            <person name="Henrissat B."/>
            <person name="Kohler A."/>
            <person name="Grigoriev I.V."/>
            <person name="Martin F.M."/>
            <person name="Hacquard S."/>
        </authorList>
    </citation>
    <scope>NUCLEOTIDE SEQUENCE [LARGE SCALE GENOMIC DNA]</scope>
    <source>
        <strain evidence="1 2">MPI-SDFR-AT-0080</strain>
    </source>
</reference>